<dbReference type="PANTHER" id="PTHR13323">
    <property type="entry name" value="LATE ENDOSOMAL/LYSOSOMAL MP1 INTERACTING PROTEIN"/>
    <property type="match status" value="1"/>
</dbReference>
<feature type="region of interest" description="Disordered" evidence="4">
    <location>
        <begin position="1"/>
        <end position="85"/>
    </location>
</feature>
<dbReference type="SUPFAM" id="SSF103196">
    <property type="entry name" value="Roadblock/LC7 domain"/>
    <property type="match status" value="1"/>
</dbReference>
<feature type="domain" description="Roadblock/LAMTOR2" evidence="5">
    <location>
        <begin position="124"/>
        <end position="176"/>
    </location>
</feature>
<reference evidence="6" key="2">
    <citation type="submission" date="2025-08" db="UniProtKB">
        <authorList>
            <consortium name="Ensembl"/>
        </authorList>
    </citation>
    <scope>IDENTIFICATION</scope>
    <source>
        <strain evidence="6">breed Abyssinian</strain>
    </source>
</reference>
<evidence type="ECO:0000313" key="7">
    <source>
        <dbReference type="Proteomes" id="UP000823872"/>
    </source>
</evidence>
<sequence length="210" mass="21819">PQGRTELQLPAPPAAGGGVASSPRSAAGTSGSRGVPERPGARGGARGGPRETARGLARKRGLGSRRHAASQGFDPGVKPGQHRRCPEHAALPRPLLSASAPAGAGTFLSPPRARPNPLPPLARLLNNEGSLLAYSGYGDTDARVTAAIASNIWAAYDRNGNQAFNEDNLKFILMDCMVWRGEPLPLSPKGIPMGRPGPHPGWLEGQGQDL</sequence>
<comment type="subcellular location">
    <subcellularLocation>
        <location evidence="1">Late endosome membrane</location>
        <topology evidence="1">Peripheral membrane protein</topology>
        <orientation evidence="1">Cytoplasmic side</orientation>
    </subcellularLocation>
    <subcellularLocation>
        <location evidence="2">Lysosome membrane</location>
        <topology evidence="2">Peripheral membrane protein</topology>
        <orientation evidence="2">Cytoplasmic side</orientation>
    </subcellularLocation>
</comment>
<evidence type="ECO:0000256" key="3">
    <source>
        <dbReference type="ARBA" id="ARBA00007191"/>
    </source>
</evidence>
<keyword evidence="7" id="KW-1185">Reference proteome</keyword>
<evidence type="ECO:0000259" key="5">
    <source>
        <dbReference type="Pfam" id="PF03259"/>
    </source>
</evidence>
<dbReference type="Gene3D" id="3.30.450.30">
    <property type="entry name" value="Dynein light chain 2a, cytoplasmic"/>
    <property type="match status" value="1"/>
</dbReference>
<dbReference type="GeneTree" id="ENSGT00390000006100"/>
<organism evidence="6 7">
    <name type="scientific">Felis catus</name>
    <name type="common">Cat</name>
    <name type="synonym">Felis silvestris catus</name>
    <dbReference type="NCBI Taxonomy" id="9685"/>
    <lineage>
        <taxon>Eukaryota</taxon>
        <taxon>Metazoa</taxon>
        <taxon>Chordata</taxon>
        <taxon>Craniata</taxon>
        <taxon>Vertebrata</taxon>
        <taxon>Euteleostomi</taxon>
        <taxon>Mammalia</taxon>
        <taxon>Eutheria</taxon>
        <taxon>Laurasiatheria</taxon>
        <taxon>Carnivora</taxon>
        <taxon>Feliformia</taxon>
        <taxon>Felidae</taxon>
        <taxon>Felinae</taxon>
        <taxon>Felis</taxon>
    </lineage>
</organism>
<accession>A0ABI7WPQ5</accession>
<evidence type="ECO:0000256" key="2">
    <source>
        <dbReference type="ARBA" id="ARBA00004630"/>
    </source>
</evidence>
<dbReference type="InterPro" id="IPR004942">
    <property type="entry name" value="Roadblock/LAMTOR2_dom"/>
</dbReference>
<reference evidence="6" key="3">
    <citation type="submission" date="2025-09" db="UniProtKB">
        <authorList>
            <consortium name="Ensembl"/>
        </authorList>
    </citation>
    <scope>IDENTIFICATION</scope>
    <source>
        <strain evidence="6">breed Abyssinian</strain>
    </source>
</reference>
<reference evidence="6 7" key="1">
    <citation type="submission" date="2021-02" db="EMBL/GenBank/DDBJ databases">
        <title>Safari Cat Assemblies.</title>
        <authorList>
            <person name="Bredemeyer K.R."/>
            <person name="Murphy W.J."/>
        </authorList>
    </citation>
    <scope>NUCLEOTIDE SEQUENCE [LARGE SCALE GENOMIC DNA]</scope>
</reference>
<evidence type="ECO:0000256" key="1">
    <source>
        <dbReference type="ARBA" id="ARBA00004492"/>
    </source>
</evidence>
<dbReference type="Ensembl" id="ENSFCTT00005018394.1">
    <property type="protein sequence ID" value="ENSFCTP00005012286.1"/>
    <property type="gene ID" value="ENSFCTG00005006608.1"/>
</dbReference>
<evidence type="ECO:0000256" key="4">
    <source>
        <dbReference type="SAM" id="MobiDB-lite"/>
    </source>
</evidence>
<dbReference type="Pfam" id="PF03259">
    <property type="entry name" value="Robl_LC7"/>
    <property type="match status" value="1"/>
</dbReference>
<evidence type="ECO:0000313" key="6">
    <source>
        <dbReference type="Ensembl" id="ENSFCTP00005012286.1"/>
    </source>
</evidence>
<gene>
    <name evidence="6" type="primary">LAMTOR2</name>
</gene>
<protein>
    <submittedName>
        <fullName evidence="6">Late endosomal/lysosomal adaptor, MAPK and MTOR activator 2</fullName>
    </submittedName>
</protein>
<name>A0ABI7WPQ5_FELCA</name>
<feature type="compositionally biased region" description="Basic residues" evidence="4">
    <location>
        <begin position="56"/>
        <end position="68"/>
    </location>
</feature>
<comment type="similarity">
    <text evidence="3">Belongs to the GAMAD family.</text>
</comment>
<feature type="compositionally biased region" description="Low complexity" evidence="4">
    <location>
        <begin position="20"/>
        <end position="34"/>
    </location>
</feature>
<feature type="region of interest" description="Disordered" evidence="4">
    <location>
        <begin position="189"/>
        <end position="210"/>
    </location>
</feature>
<dbReference type="InterPro" id="IPR037587">
    <property type="entry name" value="LAMTOR2-like"/>
</dbReference>
<proteinExistence type="inferred from homology"/>
<dbReference type="Proteomes" id="UP000823872">
    <property type="component" value="Chromosome F1"/>
</dbReference>